<dbReference type="EMBL" id="RPFW01000007">
    <property type="protein sequence ID" value="TVZ01280.1"/>
    <property type="molecule type" value="Genomic_DNA"/>
</dbReference>
<accession>A0A6P2BQN5</accession>
<gene>
    <name evidence="1" type="ORF">EAS64_33925</name>
</gene>
<dbReference type="OrthoDB" id="3469224at2"/>
<sequence>MAGIGFYGGYGPNFGGLDYNFGPAGWNAGQTWPFRRSGRVLAWDMNRQLSQAIAFLSRPPMFQGVQYTAQSVTTSFTAPITLDSEITDSWRMHSVQSDTSQVIVPKGTDGIWLVQGTVPFATSASGHYYSSQIIYTPSGGSAQVISGERVQANATRVEPGCADLIAVSAGDTLQLAGFHTTGSAVNTWVSTPATPAVAYNDFASPLFTTRWVAMASATSAQNGVVNVPVPYQWTSADEALYTRQAVQLALPNPITWSSLEEATAARFNTDIRNSVLFLSNVPVMRVQANGSPGSIASGGAGKITGLQSTIDNWGAWSATTNTWTCPLSGLYLVYGQVGWPAQGAAFSTAAQVNANLSGSSVSYQGANAYSTTPAAIVFKQMRFTAGDTMQLYGYQNSGSSIVPSILTNTRLFTLWMSA</sequence>
<dbReference type="Proteomes" id="UP000460272">
    <property type="component" value="Unassembled WGS sequence"/>
</dbReference>
<evidence type="ECO:0000313" key="1">
    <source>
        <dbReference type="EMBL" id="TVZ01280.1"/>
    </source>
</evidence>
<comment type="caution">
    <text evidence="1">The sequence shown here is derived from an EMBL/GenBank/DDBJ whole genome shotgun (WGS) entry which is preliminary data.</text>
</comment>
<dbReference type="AlphaFoldDB" id="A0A6P2BQN5"/>
<evidence type="ECO:0000313" key="2">
    <source>
        <dbReference type="Proteomes" id="UP000460272"/>
    </source>
</evidence>
<reference evidence="1 2" key="1">
    <citation type="submission" date="2018-11" db="EMBL/GenBank/DDBJ databases">
        <title>Trebonia kvetii gen.nov., sp.nov., a novel acidophilic actinobacterium, and proposal of the new actinobacterial family Treboniaceae fam. nov.</title>
        <authorList>
            <person name="Rapoport D."/>
            <person name="Sagova-Mareckova M."/>
            <person name="Sedlacek I."/>
            <person name="Provaznik J."/>
            <person name="Kralova S."/>
            <person name="Pavlinic D."/>
            <person name="Benes V."/>
            <person name="Kopecky J."/>
        </authorList>
    </citation>
    <scope>NUCLEOTIDE SEQUENCE [LARGE SCALE GENOMIC DNA]</scope>
    <source>
        <strain evidence="1 2">15Tr583</strain>
    </source>
</reference>
<organism evidence="1 2">
    <name type="scientific">Trebonia kvetii</name>
    <dbReference type="NCBI Taxonomy" id="2480626"/>
    <lineage>
        <taxon>Bacteria</taxon>
        <taxon>Bacillati</taxon>
        <taxon>Actinomycetota</taxon>
        <taxon>Actinomycetes</taxon>
        <taxon>Streptosporangiales</taxon>
        <taxon>Treboniaceae</taxon>
        <taxon>Trebonia</taxon>
    </lineage>
</organism>
<dbReference type="RefSeq" id="WP_145859712.1">
    <property type="nucleotide sequence ID" value="NZ_RPFW01000007.1"/>
</dbReference>
<evidence type="ECO:0008006" key="3">
    <source>
        <dbReference type="Google" id="ProtNLM"/>
    </source>
</evidence>
<proteinExistence type="predicted"/>
<name>A0A6P2BQN5_9ACTN</name>
<protein>
    <recommendedName>
        <fullName evidence="3">C1q domain-containing protein</fullName>
    </recommendedName>
</protein>
<keyword evidence="2" id="KW-1185">Reference proteome</keyword>